<dbReference type="OrthoDB" id="428774at2759"/>
<proteinExistence type="predicted"/>
<keyword evidence="2" id="KW-1185">Reference proteome</keyword>
<protein>
    <submittedName>
        <fullName evidence="1">Uncharacterized protein</fullName>
    </submittedName>
</protein>
<dbReference type="EMBL" id="KL597035">
    <property type="protein sequence ID" value="KER20649.1"/>
    <property type="molecule type" value="Genomic_DNA"/>
</dbReference>
<reference evidence="1 2" key="1">
    <citation type="submission" date="2013-11" db="EMBL/GenBank/DDBJ databases">
        <title>Opisthorchis viverrini - life in the bile duct.</title>
        <authorList>
            <person name="Young N.D."/>
            <person name="Nagarajan N."/>
            <person name="Lin S.J."/>
            <person name="Korhonen P.K."/>
            <person name="Jex A.R."/>
            <person name="Hall R.S."/>
            <person name="Safavi-Hemami H."/>
            <person name="Kaewkong W."/>
            <person name="Bertrand D."/>
            <person name="Gao S."/>
            <person name="Seet Q."/>
            <person name="Wongkham S."/>
            <person name="Teh B.T."/>
            <person name="Wongkham C."/>
            <person name="Intapan P.M."/>
            <person name="Maleewong W."/>
            <person name="Yang X."/>
            <person name="Hu M."/>
            <person name="Wang Z."/>
            <person name="Hofmann A."/>
            <person name="Sternberg P.W."/>
            <person name="Tan P."/>
            <person name="Wang J."/>
            <person name="Gasser R.B."/>
        </authorList>
    </citation>
    <scope>NUCLEOTIDE SEQUENCE [LARGE SCALE GENOMIC DNA]</scope>
</reference>
<sequence length="90" mass="10605">MTTRRLSMVPGEALLTEGPEGRRSEALCTENYLLRFFDPVERRFRNFSASQFTDVWNHFDTDVTYQTKARLIRLIAKFRPQKVTTGKRPH</sequence>
<dbReference type="AlphaFoldDB" id="A0A074ZZT2"/>
<dbReference type="CTD" id="20325025"/>
<gene>
    <name evidence="1" type="ORF">T265_10857</name>
</gene>
<dbReference type="KEGG" id="ovi:T265_10857"/>
<name>A0A074ZZT2_OPIVI</name>
<evidence type="ECO:0000313" key="1">
    <source>
        <dbReference type="EMBL" id="KER20649.1"/>
    </source>
</evidence>
<dbReference type="Proteomes" id="UP000054324">
    <property type="component" value="Unassembled WGS sequence"/>
</dbReference>
<dbReference type="RefSeq" id="XP_009175608.1">
    <property type="nucleotide sequence ID" value="XM_009177344.1"/>
</dbReference>
<dbReference type="GeneID" id="20325025"/>
<organism evidence="1 2">
    <name type="scientific">Opisthorchis viverrini</name>
    <name type="common">Southeast Asian liver fluke</name>
    <dbReference type="NCBI Taxonomy" id="6198"/>
    <lineage>
        <taxon>Eukaryota</taxon>
        <taxon>Metazoa</taxon>
        <taxon>Spiralia</taxon>
        <taxon>Lophotrochozoa</taxon>
        <taxon>Platyhelminthes</taxon>
        <taxon>Trematoda</taxon>
        <taxon>Digenea</taxon>
        <taxon>Opisthorchiida</taxon>
        <taxon>Opisthorchiata</taxon>
        <taxon>Opisthorchiidae</taxon>
        <taxon>Opisthorchis</taxon>
    </lineage>
</organism>
<evidence type="ECO:0000313" key="2">
    <source>
        <dbReference type="Proteomes" id="UP000054324"/>
    </source>
</evidence>
<accession>A0A074ZZT2</accession>